<evidence type="ECO:0000313" key="2">
    <source>
        <dbReference type="EMBL" id="KAK1298049.1"/>
    </source>
</evidence>
<keyword evidence="3" id="KW-1185">Reference proteome</keyword>
<proteinExistence type="predicted"/>
<evidence type="ECO:0000313" key="3">
    <source>
        <dbReference type="Proteomes" id="UP001180020"/>
    </source>
</evidence>
<dbReference type="Pfam" id="PF26138">
    <property type="entry name" value="DUF8040"/>
    <property type="match status" value="1"/>
</dbReference>
<evidence type="ECO:0000259" key="1">
    <source>
        <dbReference type="Pfam" id="PF26138"/>
    </source>
</evidence>
<dbReference type="EMBL" id="JAUJYO010000014">
    <property type="protein sequence ID" value="KAK1298049.1"/>
    <property type="molecule type" value="Genomic_DNA"/>
</dbReference>
<accession>A0AAV9DB14</accession>
<name>A0AAV9DB14_ACOCL</name>
<sequence length="121" mass="13551">MADAASSGFPYFELLSHNKHSKSGKTIMSSSSSSSEDENMLAVVAAVQEYYYTHMCKKPYRPPTVSGATYVNKILHGPGDRCRELFRMDRHVFYKLHVGIDAGSILRDSIAEQMWSDLLGE</sequence>
<protein>
    <recommendedName>
        <fullName evidence="1">DUF8040 domain-containing protein</fullName>
    </recommendedName>
</protein>
<dbReference type="Proteomes" id="UP001180020">
    <property type="component" value="Unassembled WGS sequence"/>
</dbReference>
<reference evidence="2" key="2">
    <citation type="submission" date="2023-06" db="EMBL/GenBank/DDBJ databases">
        <authorList>
            <person name="Ma L."/>
            <person name="Liu K.-W."/>
            <person name="Li Z."/>
            <person name="Hsiao Y.-Y."/>
            <person name="Qi Y."/>
            <person name="Fu T."/>
            <person name="Tang G."/>
            <person name="Zhang D."/>
            <person name="Sun W.-H."/>
            <person name="Liu D.-K."/>
            <person name="Li Y."/>
            <person name="Chen G.-Z."/>
            <person name="Liu X.-D."/>
            <person name="Liao X.-Y."/>
            <person name="Jiang Y.-T."/>
            <person name="Yu X."/>
            <person name="Hao Y."/>
            <person name="Huang J."/>
            <person name="Zhao X.-W."/>
            <person name="Ke S."/>
            <person name="Chen Y.-Y."/>
            <person name="Wu W.-L."/>
            <person name="Hsu J.-L."/>
            <person name="Lin Y.-F."/>
            <person name="Huang M.-D."/>
            <person name="Li C.-Y."/>
            <person name="Huang L."/>
            <person name="Wang Z.-W."/>
            <person name="Zhao X."/>
            <person name="Zhong W.-Y."/>
            <person name="Peng D.-H."/>
            <person name="Ahmad S."/>
            <person name="Lan S."/>
            <person name="Zhang J.-S."/>
            <person name="Tsai W.-C."/>
            <person name="Van De Peer Y."/>
            <person name="Liu Z.-J."/>
        </authorList>
    </citation>
    <scope>NUCLEOTIDE SEQUENCE</scope>
    <source>
        <strain evidence="2">CP</strain>
        <tissue evidence="2">Leaves</tissue>
    </source>
</reference>
<dbReference type="InterPro" id="IPR058353">
    <property type="entry name" value="DUF8040"/>
</dbReference>
<comment type="caution">
    <text evidence="2">The sequence shown here is derived from an EMBL/GenBank/DDBJ whole genome shotgun (WGS) entry which is preliminary data.</text>
</comment>
<organism evidence="2 3">
    <name type="scientific">Acorus calamus</name>
    <name type="common">Sweet flag</name>
    <dbReference type="NCBI Taxonomy" id="4465"/>
    <lineage>
        <taxon>Eukaryota</taxon>
        <taxon>Viridiplantae</taxon>
        <taxon>Streptophyta</taxon>
        <taxon>Embryophyta</taxon>
        <taxon>Tracheophyta</taxon>
        <taxon>Spermatophyta</taxon>
        <taxon>Magnoliopsida</taxon>
        <taxon>Liliopsida</taxon>
        <taxon>Acoraceae</taxon>
        <taxon>Acorus</taxon>
    </lineage>
</organism>
<gene>
    <name evidence="2" type="ORF">QJS10_CPB14g01595</name>
</gene>
<dbReference type="AlphaFoldDB" id="A0AAV9DB14"/>
<reference evidence="2" key="1">
    <citation type="journal article" date="2023" name="Nat. Commun.">
        <title>Diploid and tetraploid genomes of Acorus and the evolution of monocots.</title>
        <authorList>
            <person name="Ma L."/>
            <person name="Liu K.W."/>
            <person name="Li Z."/>
            <person name="Hsiao Y.Y."/>
            <person name="Qi Y."/>
            <person name="Fu T."/>
            <person name="Tang G.D."/>
            <person name="Zhang D."/>
            <person name="Sun W.H."/>
            <person name="Liu D.K."/>
            <person name="Li Y."/>
            <person name="Chen G.Z."/>
            <person name="Liu X.D."/>
            <person name="Liao X.Y."/>
            <person name="Jiang Y.T."/>
            <person name="Yu X."/>
            <person name="Hao Y."/>
            <person name="Huang J."/>
            <person name="Zhao X.W."/>
            <person name="Ke S."/>
            <person name="Chen Y.Y."/>
            <person name="Wu W.L."/>
            <person name="Hsu J.L."/>
            <person name="Lin Y.F."/>
            <person name="Huang M.D."/>
            <person name="Li C.Y."/>
            <person name="Huang L."/>
            <person name="Wang Z.W."/>
            <person name="Zhao X."/>
            <person name="Zhong W.Y."/>
            <person name="Peng D.H."/>
            <person name="Ahmad S."/>
            <person name="Lan S."/>
            <person name="Zhang J.S."/>
            <person name="Tsai W.C."/>
            <person name="Van de Peer Y."/>
            <person name="Liu Z.J."/>
        </authorList>
    </citation>
    <scope>NUCLEOTIDE SEQUENCE</scope>
    <source>
        <strain evidence="2">CP</strain>
    </source>
</reference>
<feature type="domain" description="DUF8040" evidence="1">
    <location>
        <begin position="65"/>
        <end position="109"/>
    </location>
</feature>